<dbReference type="OrthoDB" id="7059775at2"/>
<gene>
    <name evidence="2" type="ORF">SAMN05216290_2532</name>
</gene>
<evidence type="ECO:0000313" key="2">
    <source>
        <dbReference type="EMBL" id="SEW29157.1"/>
    </source>
</evidence>
<organism evidence="2 3">
    <name type="scientific">Roseivirga pacifica</name>
    <dbReference type="NCBI Taxonomy" id="1267423"/>
    <lineage>
        <taxon>Bacteria</taxon>
        <taxon>Pseudomonadati</taxon>
        <taxon>Bacteroidota</taxon>
        <taxon>Cytophagia</taxon>
        <taxon>Cytophagales</taxon>
        <taxon>Roseivirgaceae</taxon>
        <taxon>Roseivirga</taxon>
    </lineage>
</organism>
<keyword evidence="1" id="KW-0472">Membrane</keyword>
<dbReference type="GO" id="GO:0005886">
    <property type="term" value="C:plasma membrane"/>
    <property type="evidence" value="ECO:0007669"/>
    <property type="project" value="TreeGrafter"/>
</dbReference>
<dbReference type="AlphaFoldDB" id="A0A1I0QPG9"/>
<dbReference type="RefSeq" id="WP_090258932.1">
    <property type="nucleotide sequence ID" value="NZ_FOIR01000002.1"/>
</dbReference>
<dbReference type="Proteomes" id="UP000199437">
    <property type="component" value="Unassembled WGS sequence"/>
</dbReference>
<dbReference type="PANTHER" id="PTHR34989">
    <property type="entry name" value="PROTEIN HDED"/>
    <property type="match status" value="1"/>
</dbReference>
<evidence type="ECO:0000256" key="1">
    <source>
        <dbReference type="SAM" id="Phobius"/>
    </source>
</evidence>
<dbReference type="EMBL" id="FOIR01000002">
    <property type="protein sequence ID" value="SEW29157.1"/>
    <property type="molecule type" value="Genomic_DNA"/>
</dbReference>
<keyword evidence="1" id="KW-0812">Transmembrane</keyword>
<dbReference type="GeneID" id="99987226"/>
<feature type="transmembrane region" description="Helical" evidence="1">
    <location>
        <begin position="154"/>
        <end position="177"/>
    </location>
</feature>
<keyword evidence="3" id="KW-1185">Reference proteome</keyword>
<feature type="transmembrane region" description="Helical" evidence="1">
    <location>
        <begin position="103"/>
        <end position="121"/>
    </location>
</feature>
<dbReference type="Pfam" id="PF03729">
    <property type="entry name" value="DUF308"/>
    <property type="match status" value="2"/>
</dbReference>
<protein>
    <submittedName>
        <fullName evidence="2">Uncharacterized membrane protein HdeD, DUF308 family</fullName>
    </submittedName>
</protein>
<reference evidence="3" key="1">
    <citation type="submission" date="2016-10" db="EMBL/GenBank/DDBJ databases">
        <authorList>
            <person name="Varghese N."/>
            <person name="Submissions S."/>
        </authorList>
    </citation>
    <scope>NUCLEOTIDE SEQUENCE [LARGE SCALE GENOMIC DNA]</scope>
    <source>
        <strain evidence="3">CGMCC 1.12402</strain>
    </source>
</reference>
<feature type="transmembrane region" description="Helical" evidence="1">
    <location>
        <begin position="12"/>
        <end position="32"/>
    </location>
</feature>
<evidence type="ECO:0000313" key="3">
    <source>
        <dbReference type="Proteomes" id="UP000199437"/>
    </source>
</evidence>
<keyword evidence="1" id="KW-1133">Transmembrane helix</keyword>
<proteinExistence type="predicted"/>
<name>A0A1I0QPG9_9BACT</name>
<dbReference type="InterPro" id="IPR005325">
    <property type="entry name" value="DUF308_memb"/>
</dbReference>
<sequence>MGLLQDIKAAANNWWVFIIMGAIFIILGFYIMSVPAESFVALTVLLAIGMFFDGIGDIFFSITNRTRMHGWGWHLAIGCMSALLGISLIMYPEVGMRVLPLYVGFWILLKGALLSGVAFELKRHDNGYWWLVLFLGGLNGLFGILMILNPLFGATVIVVIAGLGIISIGVSLIFVAFRVRHFKSLLPQDAQVIE</sequence>
<feature type="transmembrane region" description="Helical" evidence="1">
    <location>
        <begin position="128"/>
        <end position="148"/>
    </location>
</feature>
<dbReference type="STRING" id="1267423.SAMN05216290_2532"/>
<accession>A0A1I0QPG9</accession>
<feature type="transmembrane region" description="Helical" evidence="1">
    <location>
        <begin position="72"/>
        <end position="91"/>
    </location>
</feature>
<dbReference type="PANTHER" id="PTHR34989:SF1">
    <property type="entry name" value="PROTEIN HDED"/>
    <property type="match status" value="1"/>
</dbReference>
<dbReference type="InterPro" id="IPR052712">
    <property type="entry name" value="Acid_resist_chaperone_HdeD"/>
</dbReference>
<feature type="transmembrane region" description="Helical" evidence="1">
    <location>
        <begin position="38"/>
        <end position="60"/>
    </location>
</feature>